<dbReference type="GO" id="GO:0016760">
    <property type="term" value="F:cellulose synthase (UDP-forming) activity"/>
    <property type="evidence" value="ECO:0007669"/>
    <property type="project" value="InterPro"/>
</dbReference>
<evidence type="ECO:0000256" key="8">
    <source>
        <dbReference type="PIRSR" id="PIRSR605150-2"/>
    </source>
</evidence>
<dbReference type="GO" id="GO:0071555">
    <property type="term" value="P:cell wall organization"/>
    <property type="evidence" value="ECO:0007669"/>
    <property type="project" value="UniProtKB-KW"/>
</dbReference>
<evidence type="ECO:0000256" key="5">
    <source>
        <dbReference type="ARBA" id="ARBA00022989"/>
    </source>
</evidence>
<keyword evidence="4" id="KW-0812">Transmembrane</keyword>
<feature type="binding site" evidence="8">
    <location>
        <position position="44"/>
    </location>
    <ligand>
        <name>UDP-alpha-D-glucose</name>
        <dbReference type="ChEBI" id="CHEBI:58885"/>
    </ligand>
</feature>
<proteinExistence type="predicted"/>
<keyword evidence="10" id="KW-1185">Reference proteome</keyword>
<evidence type="ECO:0000256" key="3">
    <source>
        <dbReference type="ARBA" id="ARBA00022679"/>
    </source>
</evidence>
<dbReference type="EMBL" id="JANJYJ010000007">
    <property type="protein sequence ID" value="KAK3198685.1"/>
    <property type="molecule type" value="Genomic_DNA"/>
</dbReference>
<keyword evidence="7" id="KW-0961">Cell wall biogenesis/degradation</keyword>
<gene>
    <name evidence="9" type="ORF">Dsin_022100</name>
</gene>
<dbReference type="GO" id="GO:0016020">
    <property type="term" value="C:membrane"/>
    <property type="evidence" value="ECO:0007669"/>
    <property type="project" value="InterPro"/>
</dbReference>
<evidence type="ECO:0000313" key="9">
    <source>
        <dbReference type="EMBL" id="KAK3198685.1"/>
    </source>
</evidence>
<dbReference type="Proteomes" id="UP001281410">
    <property type="component" value="Unassembled WGS sequence"/>
</dbReference>
<evidence type="ECO:0000256" key="2">
    <source>
        <dbReference type="ARBA" id="ARBA00022676"/>
    </source>
</evidence>
<keyword evidence="5" id="KW-1133">Transmembrane helix</keyword>
<comment type="subcellular location">
    <subcellularLocation>
        <location evidence="1">Endomembrane system</location>
    </subcellularLocation>
</comment>
<evidence type="ECO:0000313" key="10">
    <source>
        <dbReference type="Proteomes" id="UP001281410"/>
    </source>
</evidence>
<organism evidence="9 10">
    <name type="scientific">Dipteronia sinensis</name>
    <dbReference type="NCBI Taxonomy" id="43782"/>
    <lineage>
        <taxon>Eukaryota</taxon>
        <taxon>Viridiplantae</taxon>
        <taxon>Streptophyta</taxon>
        <taxon>Embryophyta</taxon>
        <taxon>Tracheophyta</taxon>
        <taxon>Spermatophyta</taxon>
        <taxon>Magnoliopsida</taxon>
        <taxon>eudicotyledons</taxon>
        <taxon>Gunneridae</taxon>
        <taxon>Pentapetalae</taxon>
        <taxon>rosids</taxon>
        <taxon>malvids</taxon>
        <taxon>Sapindales</taxon>
        <taxon>Sapindaceae</taxon>
        <taxon>Hippocastanoideae</taxon>
        <taxon>Acereae</taxon>
        <taxon>Dipteronia</taxon>
    </lineage>
</organism>
<dbReference type="GO" id="GO:0030244">
    <property type="term" value="P:cellulose biosynthetic process"/>
    <property type="evidence" value="ECO:0007669"/>
    <property type="project" value="InterPro"/>
</dbReference>
<accession>A0AAE0DZE6</accession>
<evidence type="ECO:0000256" key="4">
    <source>
        <dbReference type="ARBA" id="ARBA00022692"/>
    </source>
</evidence>
<keyword evidence="6" id="KW-0472">Membrane</keyword>
<sequence length="104" mass="11730">MVHELPPVDMFETTADPVLEPPAVTVQKLPPMYMLVRTMDPVLEPPIVTVNIVLSLMAVDYPANKLVFYVSDDGRSPLSFYAIVEASKFDKLWIPFCKKYNVQG</sequence>
<name>A0AAE0DZE6_9ROSI</name>
<dbReference type="InterPro" id="IPR005150">
    <property type="entry name" value="Cellulose_synth"/>
</dbReference>
<reference evidence="9" key="1">
    <citation type="journal article" date="2023" name="Plant J.">
        <title>Genome sequences and population genomics provide insights into the demographic history, inbreeding, and mutation load of two 'living fossil' tree species of Dipteronia.</title>
        <authorList>
            <person name="Feng Y."/>
            <person name="Comes H.P."/>
            <person name="Chen J."/>
            <person name="Zhu S."/>
            <person name="Lu R."/>
            <person name="Zhang X."/>
            <person name="Li P."/>
            <person name="Qiu J."/>
            <person name="Olsen K.M."/>
            <person name="Qiu Y."/>
        </authorList>
    </citation>
    <scope>NUCLEOTIDE SEQUENCE</scope>
    <source>
        <strain evidence="9">NBL</strain>
    </source>
</reference>
<keyword evidence="2" id="KW-0328">Glycosyltransferase</keyword>
<dbReference type="GO" id="GO:0012505">
    <property type="term" value="C:endomembrane system"/>
    <property type="evidence" value="ECO:0007669"/>
    <property type="project" value="UniProtKB-SubCell"/>
</dbReference>
<evidence type="ECO:0000256" key="1">
    <source>
        <dbReference type="ARBA" id="ARBA00004308"/>
    </source>
</evidence>
<feature type="binding site" evidence="8">
    <location>
        <position position="73"/>
    </location>
    <ligand>
        <name>UDP-alpha-D-glucose</name>
        <dbReference type="ChEBI" id="CHEBI:58885"/>
    </ligand>
</feature>
<protein>
    <recommendedName>
        <fullName evidence="11">Cellulose synthase</fullName>
    </recommendedName>
</protein>
<comment type="caution">
    <text evidence="9">The sequence shown here is derived from an EMBL/GenBank/DDBJ whole genome shotgun (WGS) entry which is preliminary data.</text>
</comment>
<evidence type="ECO:0000256" key="7">
    <source>
        <dbReference type="ARBA" id="ARBA00023316"/>
    </source>
</evidence>
<dbReference type="Pfam" id="PF03552">
    <property type="entry name" value="Cellulose_synt"/>
    <property type="match status" value="1"/>
</dbReference>
<evidence type="ECO:0000256" key="6">
    <source>
        <dbReference type="ARBA" id="ARBA00023136"/>
    </source>
</evidence>
<keyword evidence="3" id="KW-0808">Transferase</keyword>
<dbReference type="PANTHER" id="PTHR13301">
    <property type="entry name" value="X-BOX TRANSCRIPTION FACTOR-RELATED"/>
    <property type="match status" value="1"/>
</dbReference>
<dbReference type="AlphaFoldDB" id="A0AAE0DZE6"/>
<evidence type="ECO:0008006" key="11">
    <source>
        <dbReference type="Google" id="ProtNLM"/>
    </source>
</evidence>